<comment type="subcellular location">
    <subcellularLocation>
        <location evidence="1">Cell membrane</location>
        <topology evidence="1">Multi-pass membrane protein</topology>
    </subcellularLocation>
</comment>
<reference evidence="10" key="1">
    <citation type="submission" date="2020-06" db="EMBL/GenBank/DDBJ databases">
        <title>Draft genomic sequence of Geomonas sp. Red330.</title>
        <authorList>
            <person name="Itoh H."/>
            <person name="Zhenxing X."/>
            <person name="Ushijima N."/>
            <person name="Masuda Y."/>
            <person name="Shiratori Y."/>
            <person name="Senoo K."/>
        </authorList>
    </citation>
    <scope>NUCLEOTIDE SEQUENCE [LARGE SCALE GENOMIC DNA]</scope>
    <source>
        <strain evidence="10">Red330</strain>
    </source>
</reference>
<dbReference type="NCBIfam" id="TIGR04178">
    <property type="entry name" value="exo_archaeo"/>
    <property type="match status" value="1"/>
</dbReference>
<evidence type="ECO:0000256" key="6">
    <source>
        <dbReference type="ARBA" id="ARBA00022989"/>
    </source>
</evidence>
<dbReference type="InterPro" id="IPR017540">
    <property type="entry name" value="Exosortase-1"/>
</dbReference>
<feature type="transmembrane region" description="Helical" evidence="8">
    <location>
        <begin position="120"/>
        <end position="139"/>
    </location>
</feature>
<evidence type="ECO:0000256" key="2">
    <source>
        <dbReference type="ARBA" id="ARBA00022475"/>
    </source>
</evidence>
<keyword evidence="4 8" id="KW-0812">Transmembrane</keyword>
<keyword evidence="7 8" id="KW-0472">Membrane</keyword>
<dbReference type="NCBIfam" id="TIGR03109">
    <property type="entry name" value="exosort_XrtA"/>
    <property type="match status" value="1"/>
</dbReference>
<keyword evidence="2" id="KW-1003">Cell membrane</keyword>
<evidence type="ECO:0000256" key="8">
    <source>
        <dbReference type="SAM" id="Phobius"/>
    </source>
</evidence>
<proteinExistence type="predicted"/>
<evidence type="ECO:0000313" key="9">
    <source>
        <dbReference type="EMBL" id="GFO57760.1"/>
    </source>
</evidence>
<feature type="transmembrane region" description="Helical" evidence="8">
    <location>
        <begin position="188"/>
        <end position="207"/>
    </location>
</feature>
<dbReference type="InterPro" id="IPR019127">
    <property type="entry name" value="Exosortase"/>
</dbReference>
<keyword evidence="10" id="KW-1185">Reference proteome</keyword>
<dbReference type="InterPro" id="IPR026392">
    <property type="entry name" value="Exo/Archaeosortase_dom"/>
</dbReference>
<accession>A0A6V8MCM7</accession>
<feature type="transmembrane region" description="Helical" evidence="8">
    <location>
        <begin position="12"/>
        <end position="29"/>
    </location>
</feature>
<evidence type="ECO:0000313" key="10">
    <source>
        <dbReference type="Proteomes" id="UP000556026"/>
    </source>
</evidence>
<keyword evidence="6 8" id="KW-1133">Transmembrane helix</keyword>
<evidence type="ECO:0000256" key="3">
    <source>
        <dbReference type="ARBA" id="ARBA00022670"/>
    </source>
</evidence>
<dbReference type="NCBIfam" id="TIGR02602">
    <property type="entry name" value="8TM_EpsH"/>
    <property type="match status" value="1"/>
</dbReference>
<evidence type="ECO:0000256" key="5">
    <source>
        <dbReference type="ARBA" id="ARBA00022801"/>
    </source>
</evidence>
<dbReference type="GO" id="GO:0008233">
    <property type="term" value="F:peptidase activity"/>
    <property type="evidence" value="ECO:0007669"/>
    <property type="project" value="UniProtKB-KW"/>
</dbReference>
<protein>
    <submittedName>
        <fullName evidence="9">Exosortase</fullName>
    </submittedName>
</protein>
<gene>
    <name evidence="9" type="ORF">GMST_00850</name>
</gene>
<feature type="transmembrane region" description="Helical" evidence="8">
    <location>
        <begin position="253"/>
        <end position="273"/>
    </location>
</feature>
<dbReference type="GO" id="GO:0006508">
    <property type="term" value="P:proteolysis"/>
    <property type="evidence" value="ECO:0007669"/>
    <property type="project" value="UniProtKB-KW"/>
</dbReference>
<feature type="transmembrane region" description="Helical" evidence="8">
    <location>
        <begin position="41"/>
        <end position="57"/>
    </location>
</feature>
<keyword evidence="5" id="KW-0378">Hydrolase</keyword>
<feature type="transmembrane region" description="Helical" evidence="8">
    <location>
        <begin position="69"/>
        <end position="89"/>
    </location>
</feature>
<dbReference type="Pfam" id="PF09721">
    <property type="entry name" value="Exosortase_EpsH"/>
    <property type="match status" value="1"/>
</dbReference>
<keyword evidence="3" id="KW-0645">Protease</keyword>
<name>A0A6V8MCM7_9BACT</name>
<comment type="caution">
    <text evidence="9">The sequence shown here is derived from an EMBL/GenBank/DDBJ whole genome shotgun (WGS) entry which is preliminary data.</text>
</comment>
<evidence type="ECO:0000256" key="1">
    <source>
        <dbReference type="ARBA" id="ARBA00004651"/>
    </source>
</evidence>
<dbReference type="AlphaFoldDB" id="A0A6V8MCM7"/>
<feature type="transmembrane region" description="Helical" evidence="8">
    <location>
        <begin position="95"/>
        <end position="113"/>
    </location>
</feature>
<evidence type="ECO:0000256" key="4">
    <source>
        <dbReference type="ARBA" id="ARBA00022692"/>
    </source>
</evidence>
<dbReference type="GO" id="GO:0005886">
    <property type="term" value="C:plasma membrane"/>
    <property type="evidence" value="ECO:0007669"/>
    <property type="project" value="UniProtKB-SubCell"/>
</dbReference>
<dbReference type="EMBL" id="BLXX01000001">
    <property type="protein sequence ID" value="GFO57760.1"/>
    <property type="molecule type" value="Genomic_DNA"/>
</dbReference>
<organism evidence="9 10">
    <name type="scientific">Geomonas silvestris</name>
    <dbReference type="NCBI Taxonomy" id="2740184"/>
    <lineage>
        <taxon>Bacteria</taxon>
        <taxon>Pseudomonadati</taxon>
        <taxon>Thermodesulfobacteriota</taxon>
        <taxon>Desulfuromonadia</taxon>
        <taxon>Geobacterales</taxon>
        <taxon>Geobacteraceae</taxon>
        <taxon>Geomonas</taxon>
    </lineage>
</organism>
<dbReference type="InterPro" id="IPR013426">
    <property type="entry name" value="EpsH-like"/>
</dbReference>
<feature type="transmembrane region" description="Helical" evidence="8">
    <location>
        <begin position="214"/>
        <end position="241"/>
    </location>
</feature>
<dbReference type="Proteomes" id="UP000556026">
    <property type="component" value="Unassembled WGS sequence"/>
</dbReference>
<sequence>MTFCESLQQNRTWLLFSLLLVAVLYRGVVPDMVRQWYEDPNYSHGFVVPLLASFFLYERRAELAEAQVASWWPGFLVVILGVGQLLLGWLATEYFTMRSSLVVILAGLTLFFFGRRLFRLMLLPLAYLVFMVPLPYIIYDTVAFPLKLFVTKASIGFLKLCGVVVLREGNVIQLPSTTLEVADACSGIRSLISLIALAVAYSFFIRLTTARRVVLVLAAIPIAVAANALRVIGTGFLAQYWGARAAEGFFHEFAGLAVFAVAMVLMVSLGTFLSRGSGRSL</sequence>
<evidence type="ECO:0000256" key="7">
    <source>
        <dbReference type="ARBA" id="ARBA00023136"/>
    </source>
</evidence>